<proteinExistence type="predicted"/>
<feature type="compositionally biased region" description="Basic and acidic residues" evidence="1">
    <location>
        <begin position="64"/>
        <end position="73"/>
    </location>
</feature>
<evidence type="ECO:0000313" key="4">
    <source>
        <dbReference type="Proteomes" id="UP000240009"/>
    </source>
</evidence>
<gene>
    <name evidence="3" type="ORF">C5Y96_16120</name>
</gene>
<feature type="region of interest" description="Disordered" evidence="1">
    <location>
        <begin position="64"/>
        <end position="88"/>
    </location>
</feature>
<keyword evidence="2" id="KW-0812">Transmembrane</keyword>
<protein>
    <submittedName>
        <fullName evidence="3">Uncharacterized protein</fullName>
    </submittedName>
</protein>
<dbReference type="AlphaFoldDB" id="A0A2S8F8C9"/>
<evidence type="ECO:0000313" key="3">
    <source>
        <dbReference type="EMBL" id="PQO28412.1"/>
    </source>
</evidence>
<dbReference type="Proteomes" id="UP000240009">
    <property type="component" value="Unassembled WGS sequence"/>
</dbReference>
<name>A0A2S8F8C9_9BACT</name>
<accession>A0A2S8F8C9</accession>
<evidence type="ECO:0000256" key="2">
    <source>
        <dbReference type="SAM" id="Phobius"/>
    </source>
</evidence>
<keyword evidence="2" id="KW-0472">Membrane</keyword>
<comment type="caution">
    <text evidence="3">The sequence shown here is derived from an EMBL/GenBank/DDBJ whole genome shotgun (WGS) entry which is preliminary data.</text>
</comment>
<dbReference type="EMBL" id="PUIA01000050">
    <property type="protein sequence ID" value="PQO28412.1"/>
    <property type="molecule type" value="Genomic_DNA"/>
</dbReference>
<keyword evidence="2" id="KW-1133">Transmembrane helix</keyword>
<evidence type="ECO:0000256" key="1">
    <source>
        <dbReference type="SAM" id="MobiDB-lite"/>
    </source>
</evidence>
<reference evidence="3 4" key="1">
    <citation type="submission" date="2018-02" db="EMBL/GenBank/DDBJ databases">
        <title>Comparative genomes isolates from brazilian mangrove.</title>
        <authorList>
            <person name="Araujo J.E."/>
            <person name="Taketani R.G."/>
            <person name="Silva M.C.P."/>
            <person name="Loureco M.V."/>
            <person name="Andreote F.D."/>
        </authorList>
    </citation>
    <scope>NUCLEOTIDE SEQUENCE [LARGE SCALE GENOMIC DNA]</scope>
    <source>
        <strain evidence="3 4">HEX-2 MGV</strain>
    </source>
</reference>
<organism evidence="3 4">
    <name type="scientific">Blastopirellula marina</name>
    <dbReference type="NCBI Taxonomy" id="124"/>
    <lineage>
        <taxon>Bacteria</taxon>
        <taxon>Pseudomonadati</taxon>
        <taxon>Planctomycetota</taxon>
        <taxon>Planctomycetia</taxon>
        <taxon>Pirellulales</taxon>
        <taxon>Pirellulaceae</taxon>
        <taxon>Blastopirellula</taxon>
    </lineage>
</organism>
<feature type="transmembrane region" description="Helical" evidence="2">
    <location>
        <begin position="344"/>
        <end position="364"/>
    </location>
</feature>
<sequence length="368" mass="41039">MECGAAMKKVIEFLSTFVCLLVIGDYCSGLVIARAAEVDAIIGNVRSAEELFVNCDVSAATEYRRGKDPGDKHIVKRQSSETHMVSQDGMMRVHSRENITGGGDASQDEEERIRAFDGKVTRVINNGIANIVDGPTVDSNAIRPHMILLQGVTYPVPLSVLLQGYDAISAYPGDVSPLKSREFDVTYLGQDKWNDLDCEKLALRHVSTKSNKVEEEFHVWLAVNRNYIPVKVIGFDYKWSKKLPKYEAEVGEFREVEPGMWFPVGASSEINDAFALKQGRKISKISQTYKVSDVDLNPTYPESYFQDVKFPDGTMVYDVDAAGRITKGRTVGDPPSSANVSLRFWLIVVNVILLGTVVVGWLTWRFLR</sequence>